<evidence type="ECO:0000256" key="1">
    <source>
        <dbReference type="SAM" id="Phobius"/>
    </source>
</evidence>
<dbReference type="AlphaFoldDB" id="A0A4R5NDJ9"/>
<dbReference type="STRING" id="1612.ABB44_00580"/>
<accession>A0A4R5NDJ9</accession>
<feature type="transmembrane region" description="Helical" evidence="1">
    <location>
        <begin position="27"/>
        <end position="48"/>
    </location>
</feature>
<keyword evidence="1" id="KW-1133">Transmembrane helix</keyword>
<organism evidence="3 4">
    <name type="scientific">Companilactobacillus farciminis</name>
    <dbReference type="NCBI Taxonomy" id="1612"/>
    <lineage>
        <taxon>Bacteria</taxon>
        <taxon>Bacillati</taxon>
        <taxon>Bacillota</taxon>
        <taxon>Bacilli</taxon>
        <taxon>Lactobacillales</taxon>
        <taxon>Lactobacillaceae</taxon>
        <taxon>Companilactobacillus</taxon>
    </lineage>
</organism>
<evidence type="ECO:0000313" key="4">
    <source>
        <dbReference type="Proteomes" id="UP000295257"/>
    </source>
</evidence>
<dbReference type="Proteomes" id="UP000747013">
    <property type="component" value="Unassembled WGS sequence"/>
</dbReference>
<reference evidence="2" key="3">
    <citation type="journal article" date="2021" name="PeerJ">
        <title>Extensive microbial diversity within the chicken gut microbiome revealed by metagenomics and culture.</title>
        <authorList>
            <person name="Gilroy R."/>
            <person name="Ravi A."/>
            <person name="Getino M."/>
            <person name="Pursley I."/>
            <person name="Horton D.L."/>
            <person name="Alikhan N.F."/>
            <person name="Baker D."/>
            <person name="Gharbi K."/>
            <person name="Hall N."/>
            <person name="Watson M."/>
            <person name="Adriaenssens E.M."/>
            <person name="Foster-Nyarko E."/>
            <person name="Jarju S."/>
            <person name="Secka A."/>
            <person name="Antonio M."/>
            <person name="Oren A."/>
            <person name="Chaudhuri R.R."/>
            <person name="La Ragione R."/>
            <person name="Hildebrand F."/>
            <person name="Pallen M.J."/>
        </authorList>
    </citation>
    <scope>NUCLEOTIDE SEQUENCE</scope>
    <source>
        <strain evidence="2">7886</strain>
    </source>
</reference>
<gene>
    <name evidence="3" type="ORF">C5L30_000679</name>
    <name evidence="2" type="ORF">K8V88_10590</name>
</gene>
<reference evidence="2" key="4">
    <citation type="submission" date="2021-09" db="EMBL/GenBank/DDBJ databases">
        <authorList>
            <person name="Gilroy R."/>
        </authorList>
    </citation>
    <scope>NUCLEOTIDE SEQUENCE</scope>
    <source>
        <strain evidence="2">7886</strain>
    </source>
</reference>
<name>A0A4R5NDJ9_9LACO</name>
<evidence type="ECO:0000313" key="2">
    <source>
        <dbReference type="EMBL" id="HJF87872.1"/>
    </source>
</evidence>
<dbReference type="RefSeq" id="WP_010020406.1">
    <property type="nucleotide sequence ID" value="NZ_CP116587.1"/>
</dbReference>
<dbReference type="EMBL" id="PUFN01000023">
    <property type="protein sequence ID" value="TDG70902.1"/>
    <property type="molecule type" value="Genomic_DNA"/>
</dbReference>
<dbReference type="OrthoDB" id="2298693at2"/>
<keyword evidence="1" id="KW-0472">Membrane</keyword>
<reference evidence="3" key="2">
    <citation type="submission" date="2019-02" db="EMBL/GenBank/DDBJ databases">
        <authorList>
            <person name="Buron G."/>
            <person name="Chaylann A."/>
            <person name="Dolejs I."/>
            <person name="Forster J."/>
            <person name="Miks M.H."/>
        </authorList>
    </citation>
    <scope>NUCLEOTIDE SEQUENCE</scope>
    <source>
        <strain evidence="3">ATCC 29644</strain>
    </source>
</reference>
<proteinExistence type="predicted"/>
<sequence>MQIPEEFYQEMQKRNEKELEIISKNPWLIPATVAWMAIPAAICIRGFWKNRQLKNQLKIEREKTKRATLRLSEPKKIRPFHNC</sequence>
<protein>
    <submittedName>
        <fullName evidence="2">Transposase</fullName>
    </submittedName>
</protein>
<comment type="caution">
    <text evidence="3">The sequence shown here is derived from an EMBL/GenBank/DDBJ whole genome shotgun (WGS) entry which is preliminary data.</text>
</comment>
<dbReference type="EMBL" id="DYWC01000246">
    <property type="protein sequence ID" value="HJF87872.1"/>
    <property type="molecule type" value="Genomic_DNA"/>
</dbReference>
<evidence type="ECO:0000313" key="3">
    <source>
        <dbReference type="EMBL" id="TDG70902.1"/>
    </source>
</evidence>
<keyword evidence="4" id="KW-1185">Reference proteome</keyword>
<reference evidence="3 4" key="1">
    <citation type="journal article" date="2019" name="Appl. Microbiol. Biotechnol.">
        <title>Uncovering carbohydrate metabolism through a genotype-phenotype association study of 56 lactic acid bacteria genomes.</title>
        <authorList>
            <person name="Buron-Moles G."/>
            <person name="Chailyan A."/>
            <person name="Dolejs I."/>
            <person name="Forster J."/>
            <person name="Miks M.H."/>
        </authorList>
    </citation>
    <scope>NUCLEOTIDE SEQUENCE [LARGE SCALE GENOMIC DNA]</scope>
    <source>
        <strain evidence="3 4">ATCC 29644</strain>
    </source>
</reference>
<dbReference type="Proteomes" id="UP000295257">
    <property type="component" value="Unassembled WGS sequence"/>
</dbReference>
<keyword evidence="1" id="KW-0812">Transmembrane</keyword>